<dbReference type="EMBL" id="VYKL01000039">
    <property type="protein sequence ID" value="KAA9015950.1"/>
    <property type="molecule type" value="Genomic_DNA"/>
</dbReference>
<accession>A0A5J5H5X8</accession>
<dbReference type="InterPro" id="IPR002881">
    <property type="entry name" value="DUF58"/>
</dbReference>
<reference evidence="3 4" key="1">
    <citation type="submission" date="2019-09" db="EMBL/GenBank/DDBJ databases">
        <title>Whole genome sequences of isolates from the Mars Exploration Rovers.</title>
        <authorList>
            <person name="Seuylemezian A."/>
            <person name="Vaishampayan P."/>
        </authorList>
    </citation>
    <scope>NUCLEOTIDE SEQUENCE [LARGE SCALE GENOMIC DNA]</scope>
    <source>
        <strain evidence="3 4">MER_TA_151</strain>
    </source>
</reference>
<dbReference type="Pfam" id="PF01882">
    <property type="entry name" value="DUF58"/>
    <property type="match status" value="1"/>
</dbReference>
<evidence type="ECO:0000313" key="4">
    <source>
        <dbReference type="Proteomes" id="UP000326671"/>
    </source>
</evidence>
<dbReference type="AlphaFoldDB" id="A0A5J5H5X8"/>
<feature type="transmembrane region" description="Helical" evidence="1">
    <location>
        <begin position="12"/>
        <end position="30"/>
    </location>
</feature>
<keyword evidence="1" id="KW-0812">Transmembrane</keyword>
<organism evidence="3 4">
    <name type="scientific">Niallia endozanthoxylica</name>
    <dbReference type="NCBI Taxonomy" id="2036016"/>
    <lineage>
        <taxon>Bacteria</taxon>
        <taxon>Bacillati</taxon>
        <taxon>Bacillota</taxon>
        <taxon>Bacilli</taxon>
        <taxon>Bacillales</taxon>
        <taxon>Bacillaceae</taxon>
        <taxon>Niallia</taxon>
    </lineage>
</organism>
<dbReference type="PANTHER" id="PTHR34351:SF2">
    <property type="entry name" value="DUF58 DOMAIN-CONTAINING PROTEIN"/>
    <property type="match status" value="1"/>
</dbReference>
<dbReference type="OrthoDB" id="140416at2"/>
<evidence type="ECO:0000313" key="3">
    <source>
        <dbReference type="EMBL" id="KAA9015950.1"/>
    </source>
</evidence>
<evidence type="ECO:0000259" key="2">
    <source>
        <dbReference type="Pfam" id="PF01882"/>
    </source>
</evidence>
<gene>
    <name evidence="3" type="ORF">F4V44_22085</name>
</gene>
<comment type="caution">
    <text evidence="3">The sequence shown here is derived from an EMBL/GenBank/DDBJ whole genome shotgun (WGS) entry which is preliminary data.</text>
</comment>
<keyword evidence="1" id="KW-0472">Membrane</keyword>
<feature type="transmembrane region" description="Helical" evidence="1">
    <location>
        <begin position="36"/>
        <end position="58"/>
    </location>
</feature>
<sequence>MGAFFQRVRYFWKLSILLTLLVITFSYAMFQGGFVSWFLFYSFLPFSLYALLLAFYSLEDFSVERSLTRGDYHANETLIVKVTLKRNKAFPLIFMVLEDCLSESLGNAVQENQHKVFLFPGFRKEITYEYRIADLPRGEHELQAVRIFTSDLLGLIEKEKRLELNESILVHPAYEKLIFEYGNDYEHGMRVSNNRIQREASMVAGIREYQRGDRFSWINWKASARRNGMVTKEFEQHQSNDFIIVMDCTKDYRFETIVSFTASIGQAILQKGSHIGFLAVGKERAAIPFQGGAVGRQLLFYSLAKAKDDSPIVFDKVLSTDSFLLQHKLSFVVVTAQLSTLLIESARKMMARGCPVTIFIIKDVGEVITSAEQVIKSKAQKHGMNITFVYKEQFAAGLMEAGRG</sequence>
<dbReference type="PANTHER" id="PTHR34351">
    <property type="entry name" value="SLR1927 PROTEIN-RELATED"/>
    <property type="match status" value="1"/>
</dbReference>
<proteinExistence type="predicted"/>
<dbReference type="Proteomes" id="UP000326671">
    <property type="component" value="Unassembled WGS sequence"/>
</dbReference>
<keyword evidence="4" id="KW-1185">Reference proteome</keyword>
<keyword evidence="1" id="KW-1133">Transmembrane helix</keyword>
<evidence type="ECO:0000256" key="1">
    <source>
        <dbReference type="SAM" id="Phobius"/>
    </source>
</evidence>
<feature type="domain" description="DUF58" evidence="2">
    <location>
        <begin position="206"/>
        <end position="311"/>
    </location>
</feature>
<protein>
    <submittedName>
        <fullName evidence="3">DUF58 domain-containing protein</fullName>
    </submittedName>
</protein>
<dbReference type="RefSeq" id="WP_150442176.1">
    <property type="nucleotide sequence ID" value="NZ_VYKL01000039.1"/>
</dbReference>
<name>A0A5J5H5X8_9BACI</name>